<evidence type="ECO:0000256" key="1">
    <source>
        <dbReference type="SAM" id="MobiDB-lite"/>
    </source>
</evidence>
<feature type="compositionally biased region" description="Polar residues" evidence="1">
    <location>
        <begin position="232"/>
        <end position="242"/>
    </location>
</feature>
<feature type="compositionally biased region" description="Low complexity" evidence="1">
    <location>
        <begin position="139"/>
        <end position="158"/>
    </location>
</feature>
<feature type="signal peptide" evidence="2">
    <location>
        <begin position="1"/>
        <end position="19"/>
    </location>
</feature>
<organism evidence="3 4">
    <name type="scientific">Lophiotrema nucula</name>
    <dbReference type="NCBI Taxonomy" id="690887"/>
    <lineage>
        <taxon>Eukaryota</taxon>
        <taxon>Fungi</taxon>
        <taxon>Dikarya</taxon>
        <taxon>Ascomycota</taxon>
        <taxon>Pezizomycotina</taxon>
        <taxon>Dothideomycetes</taxon>
        <taxon>Pleosporomycetidae</taxon>
        <taxon>Pleosporales</taxon>
        <taxon>Lophiotremataceae</taxon>
        <taxon>Lophiotrema</taxon>
    </lineage>
</organism>
<dbReference type="OrthoDB" id="10652591at2759"/>
<keyword evidence="2" id="KW-0732">Signal</keyword>
<feature type="region of interest" description="Disordered" evidence="1">
    <location>
        <begin position="174"/>
        <end position="200"/>
    </location>
</feature>
<sequence>MSSCLPFMLLSSSIPLTLQSNISDPGFQNLAADQRPDSRLSGPRPATIDIQPSRTPSPTDDLQRDRRRVPNLQHQDIPRSVPTLRRQRSRNFRNKRAGPSVPELPAIHEQWIGTRQDSSNGHIRRISDPVRNSTPMVGLDELPLSSRRSSDPPSARSSTTLPSIRLSLGSRFSTASTLAPSVPSPALRSDNRNSLMPPLPPLSTLEEDIVLRLPEARRAVAALRTLEEDVVDTNSAPQSSCDTDLVPPSPSLNGPDNDANGVSGVSPRRRASKSKSVSFSTDVPQIILSPDNILEDNKPLRRQSSWSGLFLISAPPVAAKPSLARQTSMPTVRGQAAGKSCLKRTSSFQDDSLMAEPQHKPLSSHVIRRKSLPKSRSGRAIRSTSPPPQLSIPPLLEFPPIDISTVIIQDATSEDARSDRTYEKRQTESNVIRNSGQTIIVTPRPRKPEPTLSLEQKAVRHWSMTGNGWIRRSGIYAGGSGPVPAARDAPPVPRLPINVDMIRV</sequence>
<protein>
    <submittedName>
        <fullName evidence="3">Uncharacterized protein</fullName>
    </submittedName>
</protein>
<accession>A0A6A5ZM50</accession>
<evidence type="ECO:0000256" key="2">
    <source>
        <dbReference type="SAM" id="SignalP"/>
    </source>
</evidence>
<feature type="region of interest" description="Disordered" evidence="1">
    <location>
        <begin position="348"/>
        <end position="393"/>
    </location>
</feature>
<dbReference type="AlphaFoldDB" id="A0A6A5ZM50"/>
<evidence type="ECO:0000313" key="4">
    <source>
        <dbReference type="Proteomes" id="UP000799770"/>
    </source>
</evidence>
<reference evidence="3" key="1">
    <citation type="journal article" date="2020" name="Stud. Mycol.">
        <title>101 Dothideomycetes genomes: a test case for predicting lifestyles and emergence of pathogens.</title>
        <authorList>
            <person name="Haridas S."/>
            <person name="Albert R."/>
            <person name="Binder M."/>
            <person name="Bloem J."/>
            <person name="Labutti K."/>
            <person name="Salamov A."/>
            <person name="Andreopoulos B."/>
            <person name="Baker S."/>
            <person name="Barry K."/>
            <person name="Bills G."/>
            <person name="Bluhm B."/>
            <person name="Cannon C."/>
            <person name="Castanera R."/>
            <person name="Culley D."/>
            <person name="Daum C."/>
            <person name="Ezra D."/>
            <person name="Gonzalez J."/>
            <person name="Henrissat B."/>
            <person name="Kuo A."/>
            <person name="Liang C."/>
            <person name="Lipzen A."/>
            <person name="Lutzoni F."/>
            <person name="Magnuson J."/>
            <person name="Mondo S."/>
            <person name="Nolan M."/>
            <person name="Ohm R."/>
            <person name="Pangilinan J."/>
            <person name="Park H.-J."/>
            <person name="Ramirez L."/>
            <person name="Alfaro M."/>
            <person name="Sun H."/>
            <person name="Tritt A."/>
            <person name="Yoshinaga Y."/>
            <person name="Zwiers L.-H."/>
            <person name="Turgeon B."/>
            <person name="Goodwin S."/>
            <person name="Spatafora J."/>
            <person name="Crous P."/>
            <person name="Grigoriev I."/>
        </authorList>
    </citation>
    <scope>NUCLEOTIDE SEQUENCE</scope>
    <source>
        <strain evidence="3">CBS 627.86</strain>
    </source>
</reference>
<feature type="compositionally biased region" description="Polar residues" evidence="1">
    <location>
        <begin position="50"/>
        <end position="60"/>
    </location>
</feature>
<proteinExistence type="predicted"/>
<name>A0A6A5ZM50_9PLEO</name>
<feature type="region of interest" description="Disordered" evidence="1">
    <location>
        <begin position="114"/>
        <end position="162"/>
    </location>
</feature>
<dbReference type="Proteomes" id="UP000799770">
    <property type="component" value="Unassembled WGS sequence"/>
</dbReference>
<evidence type="ECO:0000313" key="3">
    <source>
        <dbReference type="EMBL" id="KAF2119321.1"/>
    </source>
</evidence>
<feature type="compositionally biased region" description="Basic residues" evidence="1">
    <location>
        <begin position="85"/>
        <end position="96"/>
    </location>
</feature>
<gene>
    <name evidence="3" type="ORF">BDV96DRAFT_596060</name>
</gene>
<keyword evidence="4" id="KW-1185">Reference proteome</keyword>
<feature type="compositionally biased region" description="Basic residues" evidence="1">
    <location>
        <begin position="366"/>
        <end position="379"/>
    </location>
</feature>
<feature type="region of interest" description="Disordered" evidence="1">
    <location>
        <begin position="27"/>
        <end position="102"/>
    </location>
</feature>
<dbReference type="EMBL" id="ML977315">
    <property type="protein sequence ID" value="KAF2119321.1"/>
    <property type="molecule type" value="Genomic_DNA"/>
</dbReference>
<feature type="chain" id="PRO_5025481825" evidence="2">
    <location>
        <begin position="20"/>
        <end position="504"/>
    </location>
</feature>
<feature type="region of interest" description="Disordered" evidence="1">
    <location>
        <begin position="230"/>
        <end position="280"/>
    </location>
</feature>